<reference evidence="4" key="2">
    <citation type="submission" date="2025-09" db="UniProtKB">
        <authorList>
            <consortium name="Ensembl"/>
        </authorList>
    </citation>
    <scope>IDENTIFICATION</scope>
</reference>
<dbReference type="Proteomes" id="UP000261480">
    <property type="component" value="Unplaced"/>
</dbReference>
<dbReference type="GO" id="GO:0043410">
    <property type="term" value="P:positive regulation of MAPK cascade"/>
    <property type="evidence" value="ECO:0007669"/>
    <property type="project" value="TreeGrafter"/>
</dbReference>
<dbReference type="InterPro" id="IPR050996">
    <property type="entry name" value="Docking_Protein_DOK"/>
</dbReference>
<feature type="region of interest" description="Disordered" evidence="1">
    <location>
        <begin position="144"/>
        <end position="164"/>
    </location>
</feature>
<organism evidence="4 5">
    <name type="scientific">Poecilia mexicana</name>
    <dbReference type="NCBI Taxonomy" id="48701"/>
    <lineage>
        <taxon>Eukaryota</taxon>
        <taxon>Metazoa</taxon>
        <taxon>Chordata</taxon>
        <taxon>Craniata</taxon>
        <taxon>Vertebrata</taxon>
        <taxon>Euteleostomi</taxon>
        <taxon>Actinopterygii</taxon>
        <taxon>Neopterygii</taxon>
        <taxon>Teleostei</taxon>
        <taxon>Neoteleostei</taxon>
        <taxon>Acanthomorphata</taxon>
        <taxon>Ovalentaria</taxon>
        <taxon>Atherinomorphae</taxon>
        <taxon>Cyprinodontiformes</taxon>
        <taxon>Poeciliidae</taxon>
        <taxon>Poeciliinae</taxon>
        <taxon>Poecilia</taxon>
    </lineage>
</organism>
<dbReference type="SMART" id="SM00310">
    <property type="entry name" value="PTBI"/>
    <property type="match status" value="1"/>
</dbReference>
<dbReference type="Gene3D" id="2.30.29.30">
    <property type="entry name" value="Pleckstrin-homology domain (PH domain)/Phosphotyrosine-binding domain (PTB)"/>
    <property type="match status" value="1"/>
</dbReference>
<dbReference type="PANTHER" id="PTHR21258">
    <property type="entry name" value="DOCKING PROTEIN RELATED"/>
    <property type="match status" value="1"/>
</dbReference>
<proteinExistence type="predicted"/>
<dbReference type="GO" id="GO:0007265">
    <property type="term" value="P:Ras protein signal transduction"/>
    <property type="evidence" value="ECO:0007669"/>
    <property type="project" value="TreeGrafter"/>
</dbReference>
<dbReference type="AlphaFoldDB" id="A0A3B3Y559"/>
<dbReference type="PROSITE" id="PS51064">
    <property type="entry name" value="IRS_PTB"/>
    <property type="match status" value="1"/>
</dbReference>
<evidence type="ECO:0000259" key="3">
    <source>
        <dbReference type="PROSITE" id="PS51064"/>
    </source>
</evidence>
<dbReference type="InterPro" id="IPR011993">
    <property type="entry name" value="PH-like_dom_sf"/>
</dbReference>
<feature type="chain" id="PRO_5017225054" description="IRS-type PTB domain-containing protein" evidence="2">
    <location>
        <begin position="32"/>
        <end position="342"/>
    </location>
</feature>
<accession>A0A3B3Y559</accession>
<dbReference type="GO" id="GO:0005737">
    <property type="term" value="C:cytoplasm"/>
    <property type="evidence" value="ECO:0007669"/>
    <property type="project" value="TreeGrafter"/>
</dbReference>
<sequence length="342" mass="37273">RQGKSQTCGRGGLILTSSLVTFFATSQQLLSACEQFSSKAYEHGGHFQRGDAASSRGQVWEKNVAENLDGAFQAQLHGCGSAGVPLCIRQRAAKGRSTESTREEGRALKRLSERHPCGQGVVPGSLHGLLPEHHTPHLHLRLHGEPGLDQRPLHSRLPEPTLPPDQYKVKVLGTDAAKRCKLAGEYVVFTDSEALELLDVNTGGVIYSWPYRLLRKFGQVEGGFCIEAGRRCDSGEGVFTFLTREGPQIYQALSTQCSLQKKQGARPCGVKKRSSFDASSVALPAAVVQTDAAPIYSLVQVRRDKEDSSASQYGTINRPSEESMRHLCLVQPYLSSSKEEVG</sequence>
<name>A0A3B3Y559_9TELE</name>
<dbReference type="Ensembl" id="ENSPMET00000012645.1">
    <property type="protein sequence ID" value="ENSPMEP00000022471.1"/>
    <property type="gene ID" value="ENSPMEG00000003406.1"/>
</dbReference>
<evidence type="ECO:0000313" key="4">
    <source>
        <dbReference type="Ensembl" id="ENSPMEP00000022471.1"/>
    </source>
</evidence>
<dbReference type="InterPro" id="IPR002404">
    <property type="entry name" value="IRS_PTB"/>
</dbReference>
<evidence type="ECO:0000256" key="2">
    <source>
        <dbReference type="SAM" id="SignalP"/>
    </source>
</evidence>
<dbReference type="SMART" id="SM01244">
    <property type="entry name" value="IRS"/>
    <property type="match status" value="1"/>
</dbReference>
<dbReference type="STRING" id="48701.ENSPMEP00000022471"/>
<dbReference type="PANTHER" id="PTHR21258:SF58">
    <property type="entry name" value="DOCKING PROTEIN 3-LIKE"/>
    <property type="match status" value="1"/>
</dbReference>
<dbReference type="SUPFAM" id="SSF50729">
    <property type="entry name" value="PH domain-like"/>
    <property type="match status" value="1"/>
</dbReference>
<keyword evidence="5" id="KW-1185">Reference proteome</keyword>
<reference evidence="4" key="1">
    <citation type="submission" date="2025-08" db="UniProtKB">
        <authorList>
            <consortium name="Ensembl"/>
        </authorList>
    </citation>
    <scope>IDENTIFICATION</scope>
</reference>
<protein>
    <recommendedName>
        <fullName evidence="3">IRS-type PTB domain-containing protein</fullName>
    </recommendedName>
</protein>
<feature type="domain" description="IRS-type PTB" evidence="3">
    <location>
        <begin position="163"/>
        <end position="267"/>
    </location>
</feature>
<keyword evidence="2" id="KW-0732">Signal</keyword>
<evidence type="ECO:0000256" key="1">
    <source>
        <dbReference type="SAM" id="MobiDB-lite"/>
    </source>
</evidence>
<dbReference type="Pfam" id="PF02174">
    <property type="entry name" value="IRS"/>
    <property type="match status" value="1"/>
</dbReference>
<evidence type="ECO:0000313" key="5">
    <source>
        <dbReference type="Proteomes" id="UP000261480"/>
    </source>
</evidence>
<feature type="signal peptide" evidence="2">
    <location>
        <begin position="1"/>
        <end position="31"/>
    </location>
</feature>
<dbReference type="GO" id="GO:0007169">
    <property type="term" value="P:cell surface receptor protein tyrosine kinase signaling pathway"/>
    <property type="evidence" value="ECO:0007669"/>
    <property type="project" value="TreeGrafter"/>
</dbReference>